<dbReference type="AlphaFoldDB" id="A0A560EAL5"/>
<evidence type="ECO:0000313" key="3">
    <source>
        <dbReference type="Proteomes" id="UP000319949"/>
    </source>
</evidence>
<evidence type="ECO:0000256" key="1">
    <source>
        <dbReference type="SAM" id="SignalP"/>
    </source>
</evidence>
<keyword evidence="3" id="KW-1185">Reference proteome</keyword>
<comment type="caution">
    <text evidence="2">The sequence shown here is derived from an EMBL/GenBank/DDBJ whole genome shotgun (WGS) entry which is preliminary data.</text>
</comment>
<name>A0A560EAL5_9BRAD</name>
<evidence type="ECO:0000313" key="2">
    <source>
        <dbReference type="EMBL" id="TWB06406.1"/>
    </source>
</evidence>
<dbReference type="EMBL" id="VITK01000001">
    <property type="protein sequence ID" value="TWB06406.1"/>
    <property type="molecule type" value="Genomic_DNA"/>
</dbReference>
<accession>A0A560EAL5</accession>
<protein>
    <submittedName>
        <fullName evidence="2">Uncharacterized protein</fullName>
    </submittedName>
</protein>
<dbReference type="Proteomes" id="UP000319949">
    <property type="component" value="Unassembled WGS sequence"/>
</dbReference>
<gene>
    <name evidence="2" type="ORF">FBZ96_101218</name>
</gene>
<feature type="signal peptide" evidence="1">
    <location>
        <begin position="1"/>
        <end position="19"/>
    </location>
</feature>
<dbReference type="RefSeq" id="WP_145656466.1">
    <property type="nucleotide sequence ID" value="NZ_VITK01000001.1"/>
</dbReference>
<dbReference type="OrthoDB" id="9256107at2"/>
<sequence length="187" mass="21430">MIIRIALFLFAFMASPVRADMIGYSGVVDLSAEAGTLRAEHHHDWRRASQKARESMFSWRVPFSTENDYSYLRLRDSVTGVELFRRPVPALTYIWISPDLKYVVGLSYVMISNPYQLVVFSRSGDRLLERDMIGVNWPGVMQSVTNWIRWYKEPVPKIAIVEKGTTATLSVEDPLGVLRQFPFPAAR</sequence>
<organism evidence="2 3">
    <name type="scientific">Bradyrhizobium stylosanthis</name>
    <dbReference type="NCBI Taxonomy" id="1803665"/>
    <lineage>
        <taxon>Bacteria</taxon>
        <taxon>Pseudomonadati</taxon>
        <taxon>Pseudomonadota</taxon>
        <taxon>Alphaproteobacteria</taxon>
        <taxon>Hyphomicrobiales</taxon>
        <taxon>Nitrobacteraceae</taxon>
        <taxon>Bradyrhizobium</taxon>
    </lineage>
</organism>
<feature type="chain" id="PRO_5022183641" evidence="1">
    <location>
        <begin position="20"/>
        <end position="187"/>
    </location>
</feature>
<reference evidence="2 3" key="1">
    <citation type="submission" date="2019-06" db="EMBL/GenBank/DDBJ databases">
        <title>Genomic Encyclopedia of Type Strains, Phase IV (KMG-V): Genome sequencing to study the core and pangenomes of soil and plant-associated prokaryotes.</title>
        <authorList>
            <person name="Whitman W."/>
        </authorList>
    </citation>
    <scope>NUCLEOTIDE SEQUENCE [LARGE SCALE GENOMIC DNA]</scope>
    <source>
        <strain evidence="2 3">BR 510</strain>
    </source>
</reference>
<keyword evidence="1" id="KW-0732">Signal</keyword>
<proteinExistence type="predicted"/>